<keyword evidence="1" id="KW-0732">Signal</keyword>
<sequence length="411" mass="44995">MRLALVILNVASILLFQTVGTAFGQDKLLPSWHPRRFINLGRSHSRAEVDPPFPETSDDLDKLNQRNSGALKHAGLSAVNKLFSAPAQTHDDPRDRLAASIYSPAPVSTNNPKMSARQGDLPLPKSQLQTRSALVNVAKNATLSSTFGASGDGEEGFPAQNAVDGRMVGYWGNAQAVAMTEIEDSPWLVIDLGETFQVSAVELWSPTRRCDSLKYDAQDCREMGVSKQHPLVMTLFEDDPQSPFAQHTFTDTRPVYLWHDVQASARRVHVQLMGEGQQLVTTELRVFVRDDAGHLCSKDSCVMGTCACSGPHCSTKVCKCAPDVVGESCSTNLLEDRIYLPQVQTPIFSPLDSPYAVLCLPHPHAGHLCVPLLSRRPSSATQPASLCYGARDPTMFQYASHRGRISRHPPL</sequence>
<reference evidence="2 3" key="1">
    <citation type="journal article" date="2015" name="Genome Biol. Evol.">
        <title>Comparative Genomics of a Bacterivorous Green Alga Reveals Evolutionary Causalities and Consequences of Phago-Mixotrophic Mode of Nutrition.</title>
        <authorList>
            <person name="Burns J.A."/>
            <person name="Paasch A."/>
            <person name="Narechania A."/>
            <person name="Kim E."/>
        </authorList>
    </citation>
    <scope>NUCLEOTIDE SEQUENCE [LARGE SCALE GENOMIC DNA]</scope>
    <source>
        <strain evidence="2 3">PLY_AMNH</strain>
    </source>
</reference>
<proteinExistence type="predicted"/>
<dbReference type="EMBL" id="LGRX02017309">
    <property type="protein sequence ID" value="KAK3260935.1"/>
    <property type="molecule type" value="Genomic_DNA"/>
</dbReference>
<comment type="caution">
    <text evidence="2">The sequence shown here is derived from an EMBL/GenBank/DDBJ whole genome shotgun (WGS) entry which is preliminary data.</text>
</comment>
<dbReference type="InterPro" id="IPR008979">
    <property type="entry name" value="Galactose-bd-like_sf"/>
</dbReference>
<evidence type="ECO:0008006" key="4">
    <source>
        <dbReference type="Google" id="ProtNLM"/>
    </source>
</evidence>
<evidence type="ECO:0000313" key="3">
    <source>
        <dbReference type="Proteomes" id="UP001190700"/>
    </source>
</evidence>
<accession>A0AAE0FJM5</accession>
<organism evidence="2 3">
    <name type="scientific">Cymbomonas tetramitiformis</name>
    <dbReference type="NCBI Taxonomy" id="36881"/>
    <lineage>
        <taxon>Eukaryota</taxon>
        <taxon>Viridiplantae</taxon>
        <taxon>Chlorophyta</taxon>
        <taxon>Pyramimonadophyceae</taxon>
        <taxon>Pyramimonadales</taxon>
        <taxon>Pyramimonadaceae</taxon>
        <taxon>Cymbomonas</taxon>
    </lineage>
</organism>
<evidence type="ECO:0000256" key="1">
    <source>
        <dbReference type="SAM" id="SignalP"/>
    </source>
</evidence>
<gene>
    <name evidence="2" type="ORF">CYMTET_30135</name>
</gene>
<evidence type="ECO:0000313" key="2">
    <source>
        <dbReference type="EMBL" id="KAK3260935.1"/>
    </source>
</evidence>
<protein>
    <recommendedName>
        <fullName evidence="4">EGF-like domain-containing protein</fullName>
    </recommendedName>
</protein>
<keyword evidence="3" id="KW-1185">Reference proteome</keyword>
<name>A0AAE0FJM5_9CHLO</name>
<dbReference type="Proteomes" id="UP001190700">
    <property type="component" value="Unassembled WGS sequence"/>
</dbReference>
<dbReference type="SUPFAM" id="SSF49785">
    <property type="entry name" value="Galactose-binding domain-like"/>
    <property type="match status" value="1"/>
</dbReference>
<dbReference type="Gene3D" id="2.60.120.260">
    <property type="entry name" value="Galactose-binding domain-like"/>
    <property type="match status" value="1"/>
</dbReference>
<feature type="signal peptide" evidence="1">
    <location>
        <begin position="1"/>
        <end position="24"/>
    </location>
</feature>
<dbReference type="AlphaFoldDB" id="A0AAE0FJM5"/>
<feature type="chain" id="PRO_5042165219" description="EGF-like domain-containing protein" evidence="1">
    <location>
        <begin position="25"/>
        <end position="411"/>
    </location>
</feature>